<organism evidence="3 4">
    <name type="scientific">Bionectria ochroleuca</name>
    <name type="common">Gliocladium roseum</name>
    <dbReference type="NCBI Taxonomy" id="29856"/>
    <lineage>
        <taxon>Eukaryota</taxon>
        <taxon>Fungi</taxon>
        <taxon>Dikarya</taxon>
        <taxon>Ascomycota</taxon>
        <taxon>Pezizomycotina</taxon>
        <taxon>Sordariomycetes</taxon>
        <taxon>Hypocreomycetidae</taxon>
        <taxon>Hypocreales</taxon>
        <taxon>Bionectriaceae</taxon>
        <taxon>Clonostachys</taxon>
    </lineage>
</organism>
<evidence type="ECO:0000259" key="2">
    <source>
        <dbReference type="Pfam" id="PF25545"/>
    </source>
</evidence>
<comment type="caution">
    <text evidence="3">The sequence shown here is derived from an EMBL/GenBank/DDBJ whole genome shotgun (WGS) entry which is preliminary data.</text>
</comment>
<proteinExistence type="predicted"/>
<dbReference type="InterPro" id="IPR057684">
    <property type="entry name" value="DUF7924"/>
</dbReference>
<gene>
    <name evidence="3" type="ORF">IM811_001522</name>
</gene>
<evidence type="ECO:0000256" key="1">
    <source>
        <dbReference type="SAM" id="MobiDB-lite"/>
    </source>
</evidence>
<feature type="compositionally biased region" description="Acidic residues" evidence="1">
    <location>
        <begin position="67"/>
        <end position="84"/>
    </location>
</feature>
<dbReference type="PANTHER" id="PTHR42470:SF2">
    <property type="match status" value="1"/>
</dbReference>
<dbReference type="PANTHER" id="PTHR42470">
    <property type="entry name" value="VAST DOMAIN-CONTAINING PROTEIN"/>
    <property type="match status" value="1"/>
</dbReference>
<name>A0A8H7NQ45_BIOOC</name>
<dbReference type="EMBL" id="JADCTT010000001">
    <property type="protein sequence ID" value="KAF9759828.1"/>
    <property type="molecule type" value="Genomic_DNA"/>
</dbReference>
<sequence>MELHRLLAPSNDQMDPCPADSTLAESSAAASNRGKKRRVAPSDDLDLDHDRKRGCRSPMLSSPNSPAEEEEEAEDEEEEEEEAVTEAGPSSLAYNPVEFWTKQGTWPPPNYSALNFERILARRNSHSSFVRKILDSGSSTSSGNGKLPNVNAAPFRDPLYGMFFKPRDSTMEEAAPEAGITDESESQVRDLLIHEQVFPTGTIFDDGVFAAACRQLQDKNQARIVQDISRLIVPSAETLALRDGNLRNLVESVRERWENSIPVTSILPQPDYSVGFRRDAFSEQQLIKLSPFLGNFLGGDQSFFMGTSYMYFPFLTCQASCGPHALDTADNHNTHSTTIAVRAVAELFLAVGRESEVNRKILAFSISHDHSCVKIYGYYAVFENGKIRHFRYPIHQFDITAMNGSERWTAYQFTKNVYERWAPGHFNAICSAVDQLPQGVDVEIFTLRSTGLSQTFDRQNLSQFSNDSVQVDLCTSQSSLPMETSNTPLTAYTIL</sequence>
<reference evidence="3" key="1">
    <citation type="submission" date="2020-10" db="EMBL/GenBank/DDBJ databases">
        <title>High-Quality Genome Resource of Clonostachys rosea strain S41 by Oxford Nanopore Long-Read Sequencing.</title>
        <authorList>
            <person name="Wang H."/>
        </authorList>
    </citation>
    <scope>NUCLEOTIDE SEQUENCE</scope>
    <source>
        <strain evidence="3">S41</strain>
    </source>
</reference>
<dbReference type="AlphaFoldDB" id="A0A8H7NQ45"/>
<evidence type="ECO:0000313" key="3">
    <source>
        <dbReference type="EMBL" id="KAF9759828.1"/>
    </source>
</evidence>
<protein>
    <recommendedName>
        <fullName evidence="2">DUF7924 domain-containing protein</fullName>
    </recommendedName>
</protein>
<dbReference type="Proteomes" id="UP000616885">
    <property type="component" value="Unassembled WGS sequence"/>
</dbReference>
<feature type="region of interest" description="Disordered" evidence="1">
    <location>
        <begin position="1"/>
        <end position="92"/>
    </location>
</feature>
<dbReference type="Pfam" id="PF25545">
    <property type="entry name" value="DUF7924"/>
    <property type="match status" value="1"/>
</dbReference>
<evidence type="ECO:0000313" key="4">
    <source>
        <dbReference type="Proteomes" id="UP000616885"/>
    </source>
</evidence>
<feature type="domain" description="DUF7924" evidence="2">
    <location>
        <begin position="209"/>
        <end position="433"/>
    </location>
</feature>
<accession>A0A8H7NQ45</accession>